<evidence type="ECO:0000313" key="2">
    <source>
        <dbReference type="EMBL" id="GAA1532484.1"/>
    </source>
</evidence>
<name>A0ABP4LVF6_9MICO</name>
<dbReference type="Proteomes" id="UP001501791">
    <property type="component" value="Unassembled WGS sequence"/>
</dbReference>
<evidence type="ECO:0000313" key="3">
    <source>
        <dbReference type="Proteomes" id="UP001501791"/>
    </source>
</evidence>
<organism evidence="2 3">
    <name type="scientific">Brevibacterium picturae</name>
    <dbReference type="NCBI Taxonomy" id="260553"/>
    <lineage>
        <taxon>Bacteria</taxon>
        <taxon>Bacillati</taxon>
        <taxon>Actinomycetota</taxon>
        <taxon>Actinomycetes</taxon>
        <taxon>Micrococcales</taxon>
        <taxon>Brevibacteriaceae</taxon>
        <taxon>Brevibacterium</taxon>
    </lineage>
</organism>
<comment type="caution">
    <text evidence="2">The sequence shown here is derived from an EMBL/GenBank/DDBJ whole genome shotgun (WGS) entry which is preliminary data.</text>
</comment>
<feature type="compositionally biased region" description="Pro residues" evidence="1">
    <location>
        <begin position="1"/>
        <end position="11"/>
    </location>
</feature>
<keyword evidence="3" id="KW-1185">Reference proteome</keyword>
<reference evidence="3" key="1">
    <citation type="journal article" date="2019" name="Int. J. Syst. Evol. Microbiol.">
        <title>The Global Catalogue of Microorganisms (GCM) 10K type strain sequencing project: providing services to taxonomists for standard genome sequencing and annotation.</title>
        <authorList>
            <consortium name="The Broad Institute Genomics Platform"/>
            <consortium name="The Broad Institute Genome Sequencing Center for Infectious Disease"/>
            <person name="Wu L."/>
            <person name="Ma J."/>
        </authorList>
    </citation>
    <scope>NUCLEOTIDE SEQUENCE [LARGE SCALE GENOMIC DNA]</scope>
    <source>
        <strain evidence="3">JCM 13319</strain>
    </source>
</reference>
<gene>
    <name evidence="2" type="ORF">GCM10009691_05290</name>
</gene>
<dbReference type="EMBL" id="BAAALY010000002">
    <property type="protein sequence ID" value="GAA1532484.1"/>
    <property type="molecule type" value="Genomic_DNA"/>
</dbReference>
<proteinExistence type="predicted"/>
<sequence>MQIQLPRPPQRLPAEFSSVTEPVSESTLDRADKKIHQVETESVTSTGVRVAAKLAYVREGSPK</sequence>
<feature type="region of interest" description="Disordered" evidence="1">
    <location>
        <begin position="1"/>
        <end position="33"/>
    </location>
</feature>
<feature type="compositionally biased region" description="Polar residues" evidence="1">
    <location>
        <begin position="17"/>
        <end position="26"/>
    </location>
</feature>
<accession>A0ABP4LVF6</accession>
<evidence type="ECO:0000256" key="1">
    <source>
        <dbReference type="SAM" id="MobiDB-lite"/>
    </source>
</evidence>
<protein>
    <submittedName>
        <fullName evidence="2">Uncharacterized protein</fullName>
    </submittedName>
</protein>